<comment type="caution">
    <text evidence="2">The sequence shown here is derived from an EMBL/GenBank/DDBJ whole genome shotgun (WGS) entry which is preliminary data.</text>
</comment>
<evidence type="ECO:0000313" key="3">
    <source>
        <dbReference type="Proteomes" id="UP000729402"/>
    </source>
</evidence>
<feature type="region of interest" description="Disordered" evidence="1">
    <location>
        <begin position="32"/>
        <end position="107"/>
    </location>
</feature>
<feature type="region of interest" description="Disordered" evidence="1">
    <location>
        <begin position="1"/>
        <end position="20"/>
    </location>
</feature>
<evidence type="ECO:0000313" key="2">
    <source>
        <dbReference type="EMBL" id="KAG8083819.1"/>
    </source>
</evidence>
<reference evidence="2" key="2">
    <citation type="submission" date="2021-02" db="EMBL/GenBank/DDBJ databases">
        <authorList>
            <person name="Kimball J.A."/>
            <person name="Haas M.W."/>
            <person name="Macchietto M."/>
            <person name="Kono T."/>
            <person name="Duquette J."/>
            <person name="Shao M."/>
        </authorList>
    </citation>
    <scope>NUCLEOTIDE SEQUENCE</scope>
    <source>
        <tissue evidence="2">Fresh leaf tissue</tissue>
    </source>
</reference>
<gene>
    <name evidence="2" type="ORF">GUJ93_ZPchr0010g8956</name>
</gene>
<sequence>MPHKRRDEQGGGGLHWRSPAMLRRCVRDLYSLRSRTRIPRPISSEVPSPAFLQSRSKSTKASQQRSTQNNVPGPQGEPSQSGSNVTKEQNIIKPYEDLNGPSEQKVDEKQVELDPNVYVVQNGHDKAHPTFPEEKERETLDQGTLPLLDEHGVDTKLLSKDVHNQAIQIFFF</sequence>
<name>A0A8J5TBI5_ZIZPA</name>
<dbReference type="AlphaFoldDB" id="A0A8J5TBI5"/>
<protein>
    <submittedName>
        <fullName evidence="2">Uncharacterized protein</fullName>
    </submittedName>
</protein>
<organism evidence="2 3">
    <name type="scientific">Zizania palustris</name>
    <name type="common">Northern wild rice</name>
    <dbReference type="NCBI Taxonomy" id="103762"/>
    <lineage>
        <taxon>Eukaryota</taxon>
        <taxon>Viridiplantae</taxon>
        <taxon>Streptophyta</taxon>
        <taxon>Embryophyta</taxon>
        <taxon>Tracheophyta</taxon>
        <taxon>Spermatophyta</taxon>
        <taxon>Magnoliopsida</taxon>
        <taxon>Liliopsida</taxon>
        <taxon>Poales</taxon>
        <taxon>Poaceae</taxon>
        <taxon>BOP clade</taxon>
        <taxon>Oryzoideae</taxon>
        <taxon>Oryzeae</taxon>
        <taxon>Zizaniinae</taxon>
        <taxon>Zizania</taxon>
    </lineage>
</organism>
<keyword evidence="3" id="KW-1185">Reference proteome</keyword>
<accession>A0A8J5TBI5</accession>
<reference evidence="2" key="1">
    <citation type="journal article" date="2021" name="bioRxiv">
        <title>Whole Genome Assembly and Annotation of Northern Wild Rice, Zizania palustris L., Supports a Whole Genome Duplication in the Zizania Genus.</title>
        <authorList>
            <person name="Haas M."/>
            <person name="Kono T."/>
            <person name="Macchietto M."/>
            <person name="Millas R."/>
            <person name="McGilp L."/>
            <person name="Shao M."/>
            <person name="Duquette J."/>
            <person name="Hirsch C.N."/>
            <person name="Kimball J."/>
        </authorList>
    </citation>
    <scope>NUCLEOTIDE SEQUENCE</scope>
    <source>
        <tissue evidence="2">Fresh leaf tissue</tissue>
    </source>
</reference>
<dbReference type="EMBL" id="JAAALK010000082">
    <property type="protein sequence ID" value="KAG8083819.1"/>
    <property type="molecule type" value="Genomic_DNA"/>
</dbReference>
<feature type="compositionally biased region" description="Polar residues" evidence="1">
    <location>
        <begin position="51"/>
        <end position="89"/>
    </location>
</feature>
<evidence type="ECO:0000256" key="1">
    <source>
        <dbReference type="SAM" id="MobiDB-lite"/>
    </source>
</evidence>
<dbReference type="Proteomes" id="UP000729402">
    <property type="component" value="Unassembled WGS sequence"/>
</dbReference>
<proteinExistence type="predicted"/>